<keyword evidence="2" id="KW-1185">Reference proteome</keyword>
<accession>A0A0K6FQI1</accession>
<dbReference type="Proteomes" id="UP000044841">
    <property type="component" value="Unassembled WGS sequence"/>
</dbReference>
<organism evidence="1 2">
    <name type="scientific">Rhizoctonia solani</name>
    <dbReference type="NCBI Taxonomy" id="456999"/>
    <lineage>
        <taxon>Eukaryota</taxon>
        <taxon>Fungi</taxon>
        <taxon>Dikarya</taxon>
        <taxon>Basidiomycota</taxon>
        <taxon>Agaricomycotina</taxon>
        <taxon>Agaricomycetes</taxon>
        <taxon>Cantharellales</taxon>
        <taxon>Ceratobasidiaceae</taxon>
        <taxon>Rhizoctonia</taxon>
    </lineage>
</organism>
<evidence type="ECO:0000313" key="1">
    <source>
        <dbReference type="EMBL" id="CUA68254.1"/>
    </source>
</evidence>
<reference evidence="1 2" key="1">
    <citation type="submission" date="2015-07" db="EMBL/GenBank/DDBJ databases">
        <authorList>
            <person name="Noorani M."/>
        </authorList>
    </citation>
    <scope>NUCLEOTIDE SEQUENCE [LARGE SCALE GENOMIC DNA]</scope>
    <source>
        <strain evidence="1">BBA 69670</strain>
    </source>
</reference>
<evidence type="ECO:0000313" key="2">
    <source>
        <dbReference type="Proteomes" id="UP000044841"/>
    </source>
</evidence>
<protein>
    <submittedName>
        <fullName evidence="1">Uncharacterized protein</fullName>
    </submittedName>
</protein>
<gene>
    <name evidence="1" type="ORF">RSOLAG22IIIB_07784</name>
</gene>
<sequence>MLRIEEETPLIGYKGARHLYKEDGEDLIYAFGQYLDSLGGSKPPGDMMFYLLTMVYRNTLVTVPEQISSLLAMVIQCVWKTLETVDRGLELRERILEGFDLAVKTIMTMRDLLTEDSQNKKLKRATISAWTKLLRDVNMLELVGRLCSMSVVSSGDQFIILFNYVRARSTEEMDIAYHVAYITAALVQRGTMVHPQHHEEVFSDYFAASRLEGDFVFLPELGGFGKEDAVWLLEELWEDRKSFLQIGGTGISIMMHGWSVVFAAIWCHIRKLQDAPVLLKKLRNLLLRYALSALNPEFKLVCNIALIIEDQAPSTVPGCEELPPTDQDDASLMLGLFTEYLGKEKRDIGPPPGEMMGFPFAMVYRTTLNTLPEQVPSFLVAVIERVWNMLDNTDPTLTLRERIVDSYEYGLNAIMSMWWVVPIHNISSLFNRPDH</sequence>
<proteinExistence type="predicted"/>
<dbReference type="AlphaFoldDB" id="A0A0K6FQI1"/>
<dbReference type="EMBL" id="CYGV01000347">
    <property type="protein sequence ID" value="CUA68254.1"/>
    <property type="molecule type" value="Genomic_DNA"/>
</dbReference>
<name>A0A0K6FQI1_9AGAM</name>